<feature type="transmembrane region" description="Helical" evidence="11">
    <location>
        <begin position="850"/>
        <end position="872"/>
    </location>
</feature>
<keyword evidence="4" id="KW-1003">Cell membrane</keyword>
<feature type="transmembrane region" description="Helical" evidence="11">
    <location>
        <begin position="268"/>
        <end position="289"/>
    </location>
</feature>
<feature type="transmembrane region" description="Helical" evidence="11">
    <location>
        <begin position="787"/>
        <end position="813"/>
    </location>
</feature>
<dbReference type="PANTHER" id="PTHR43373">
    <property type="entry name" value="NA(+)/H(+) ANTIPORTER SUBUNIT"/>
    <property type="match status" value="1"/>
</dbReference>
<evidence type="ECO:0000259" key="16">
    <source>
        <dbReference type="Pfam" id="PF20501"/>
    </source>
</evidence>
<sequence>MLSSSLIVVLFGCVLAVPFRRWAGRNSGGILAIPLVVAAGLILQSLQGNAAPAALNIHEAVPWMPTLGVNFSFHLDGLSLVFSMLVLLIGAAVLIYSTRYLGKADPGHFYLLMSLFAAAMLLLVLTDDLVVFFFAWEITTLCSYLLIARSGPEGRDPAIRTLLVTVAGGLSLLTAFAMLMARTGTTRISEILGDTSWTQDTGFTVAIAFLLAGAVFTKSAQFPFQAWLPDSMVAIAPVSAYLHAAAMVKAGIYLALRFSPAMSNIPTWQILLITCGLITALFGAFTAVKRNDLKELLAYSTISQLGLLVTMIGVGSDVALTAAVVHTIAHALFKAALFMTVGIIEHETGTRDRRELAQLDLRLPITTTVVTISALSMAGVPLTFGFISKESLITALVETPGNAFVMVLVTAGVVLTSMMTFAYSLRYILAIWPRKVRSQKQKNDGASRTVIREATPTFYLAPAVLAVCTLAFGLIPGLLDTVVTWAANAVTGEPAAIYLSIWHGFNLPLLLSALIIGVGIILVLLREPVSGFLSRFHAPVSGLRAVEGFRDAVFAFGTKVSHQAGTSSLTRHLVIPILCLILIAVGGVFALTTLPERIAGDTQIIDWLLVGLLAVGVIGAFRSTTRIGIVVILGVTGYSVALWFFNLGATDVAMTQLLVETLTLLVLVLVLRRLPAKLPAEQTGTKGWSMLLAIAAGLVTFLAVWSFTGRREFADATRWYLNEAAPISGGDNIVNTILVDYRALDTLGELTVLGVAGISVIVLLQARRPAPIPHVTNPGPHPLDDPWANAVFFRAISRIIVPVIILVSLVLLVRGHNEPGGGFISALVGGAGFALLYLASATDRSRFIRLPYVALIGGGVLVGVITGIAGFIEGSFLKPIHFDVLGVHMTTALIFDIGVYLAVIGMVLVAVNLMGQSTPPVKDNEAIPPDPVESPDPATANDHSREVKA</sequence>
<feature type="domain" description="MrpA C-terminal/MbhE" evidence="16">
    <location>
        <begin position="690"/>
        <end position="771"/>
    </location>
</feature>
<comment type="subcellular location">
    <subcellularLocation>
        <location evidence="1">Cell membrane</location>
        <topology evidence="1">Multi-pass membrane protein</topology>
    </subcellularLocation>
    <subcellularLocation>
        <location evidence="9">Membrane</location>
        <topology evidence="9">Multi-pass membrane protein</topology>
    </subcellularLocation>
</comment>
<evidence type="ECO:0000313" key="17">
    <source>
        <dbReference type="EMBL" id="BAC17036.1"/>
    </source>
</evidence>
<dbReference type="eggNOG" id="COG2111">
    <property type="taxonomic scope" value="Bacteria"/>
</dbReference>
<feature type="transmembrane region" description="Helical" evidence="11">
    <location>
        <begin position="499"/>
        <end position="525"/>
    </location>
</feature>
<dbReference type="eggNOG" id="COG1009">
    <property type="taxonomic scope" value="Bacteria"/>
</dbReference>
<feature type="transmembrane region" description="Helical" evidence="11">
    <location>
        <begin position="687"/>
        <end position="707"/>
    </location>
</feature>
<dbReference type="Pfam" id="PF00361">
    <property type="entry name" value="Proton_antipo_M"/>
    <property type="match status" value="1"/>
</dbReference>
<feature type="transmembrane region" description="Helical" evidence="11">
    <location>
        <begin position="108"/>
        <end position="125"/>
    </location>
</feature>
<name>Q8FTZ6_COREF</name>
<keyword evidence="18" id="KW-1185">Reference proteome</keyword>
<dbReference type="STRING" id="196164.gene:10740622"/>
<feature type="transmembrane region" description="Helical" evidence="11">
    <location>
        <begin position="296"/>
        <end position="314"/>
    </location>
</feature>
<feature type="transmembrane region" description="Helical" evidence="11">
    <location>
        <begin position="365"/>
        <end position="387"/>
    </location>
</feature>
<dbReference type="Pfam" id="PF00662">
    <property type="entry name" value="Proton_antipo_N"/>
    <property type="match status" value="1"/>
</dbReference>
<organism evidence="17 18">
    <name type="scientific">Corynebacterium efficiens (strain DSM 44549 / YS-314 / AJ 12310 / JCM 11189 / NBRC 100395)</name>
    <dbReference type="NCBI Taxonomy" id="196164"/>
    <lineage>
        <taxon>Bacteria</taxon>
        <taxon>Bacillati</taxon>
        <taxon>Actinomycetota</taxon>
        <taxon>Actinomycetes</taxon>
        <taxon>Mycobacteriales</taxon>
        <taxon>Corynebacteriaceae</taxon>
        <taxon>Corynebacterium</taxon>
    </lineage>
</organism>
<feature type="transmembrane region" description="Helical" evidence="11">
    <location>
        <begin position="628"/>
        <end position="645"/>
    </location>
</feature>
<dbReference type="Pfam" id="PF13244">
    <property type="entry name" value="MbhD"/>
    <property type="match status" value="1"/>
</dbReference>
<evidence type="ECO:0000256" key="7">
    <source>
        <dbReference type="ARBA" id="ARBA00023065"/>
    </source>
</evidence>
<evidence type="ECO:0000259" key="15">
    <source>
        <dbReference type="Pfam" id="PF13244"/>
    </source>
</evidence>
<dbReference type="InterPro" id="IPR001516">
    <property type="entry name" value="Proton_antipo_N"/>
</dbReference>
<dbReference type="Pfam" id="PF04039">
    <property type="entry name" value="MnhB"/>
    <property type="match status" value="1"/>
</dbReference>
<dbReference type="PANTHER" id="PTHR43373:SF1">
    <property type="entry name" value="NA(+)_H(+) ANTIPORTER SUBUNIT A"/>
    <property type="match status" value="1"/>
</dbReference>
<dbReference type="InterPro" id="IPR007182">
    <property type="entry name" value="MnhB"/>
</dbReference>
<feature type="transmembrane region" description="Helical" evidence="11">
    <location>
        <begin position="232"/>
        <end position="256"/>
    </location>
</feature>
<reference evidence="17 18" key="1">
    <citation type="journal article" date="2003" name="Genome Res.">
        <title>Comparative complete genome sequence analysis of the amino acid replacements responsible for the thermostability of Corynebacterium efficiens.</title>
        <authorList>
            <person name="Nishio Y."/>
            <person name="Nakamura Y."/>
            <person name="Kawarabayasi Y."/>
            <person name="Usuda Y."/>
            <person name="Kimura E."/>
            <person name="Sugimoto S."/>
            <person name="Matsui K."/>
            <person name="Yamagishi A."/>
            <person name="Kikuchi H."/>
            <person name="Ikeo K."/>
            <person name="Gojobori T."/>
        </authorList>
    </citation>
    <scope>NUCLEOTIDE SEQUENCE [LARGE SCALE GENOMIC DNA]</scope>
    <source>
        <strain evidence="18">DSM 44549 / YS-314 / AJ 12310 / JCM 11189 / NBRC 100395</strain>
    </source>
</reference>
<evidence type="ECO:0000259" key="13">
    <source>
        <dbReference type="Pfam" id="PF00662"/>
    </source>
</evidence>
<evidence type="ECO:0000256" key="4">
    <source>
        <dbReference type="ARBA" id="ARBA00022475"/>
    </source>
</evidence>
<dbReference type="AlphaFoldDB" id="Q8FTZ6"/>
<dbReference type="PRINTS" id="PR01434">
    <property type="entry name" value="NADHDHGNASE5"/>
</dbReference>
<feature type="transmembrane region" description="Helical" evidence="11">
    <location>
        <begin position="131"/>
        <end position="147"/>
    </location>
</feature>
<keyword evidence="3" id="KW-0050">Antiport</keyword>
<keyword evidence="6 11" id="KW-1133">Transmembrane helix</keyword>
<evidence type="ECO:0000313" key="18">
    <source>
        <dbReference type="Proteomes" id="UP000001409"/>
    </source>
</evidence>
<feature type="transmembrane region" description="Helical" evidence="11">
    <location>
        <begin position="320"/>
        <end position="344"/>
    </location>
</feature>
<evidence type="ECO:0000259" key="12">
    <source>
        <dbReference type="Pfam" id="PF00361"/>
    </source>
</evidence>
<evidence type="ECO:0000256" key="10">
    <source>
        <dbReference type="SAM" id="MobiDB-lite"/>
    </source>
</evidence>
<proteinExistence type="predicted"/>
<dbReference type="Pfam" id="PF20501">
    <property type="entry name" value="MbhE"/>
    <property type="match status" value="1"/>
</dbReference>
<evidence type="ECO:0000256" key="1">
    <source>
        <dbReference type="ARBA" id="ARBA00004651"/>
    </source>
</evidence>
<evidence type="ECO:0000256" key="3">
    <source>
        <dbReference type="ARBA" id="ARBA00022449"/>
    </source>
</evidence>
<dbReference type="GO" id="GO:0015297">
    <property type="term" value="F:antiporter activity"/>
    <property type="evidence" value="ECO:0007669"/>
    <property type="project" value="UniProtKB-KW"/>
</dbReference>
<dbReference type="EMBL" id="BA000035">
    <property type="protein sequence ID" value="BAC17036.1"/>
    <property type="molecule type" value="Genomic_DNA"/>
</dbReference>
<feature type="domain" description="NADH-Ubiquinone oxidoreductase (complex I) chain 5 N-terminal" evidence="13">
    <location>
        <begin position="63"/>
        <end position="107"/>
    </location>
</feature>
<evidence type="ECO:0000256" key="8">
    <source>
        <dbReference type="ARBA" id="ARBA00023136"/>
    </source>
</evidence>
<evidence type="ECO:0000256" key="2">
    <source>
        <dbReference type="ARBA" id="ARBA00022448"/>
    </source>
</evidence>
<dbReference type="InterPro" id="IPR025383">
    <property type="entry name" value="MrpA_C/MbhD"/>
</dbReference>
<keyword evidence="17" id="KW-0830">Ubiquinone</keyword>
<feature type="transmembrane region" description="Helical" evidence="11">
    <location>
        <begin position="747"/>
        <end position="766"/>
    </location>
</feature>
<dbReference type="InterPro" id="IPR001750">
    <property type="entry name" value="ND/Mrp_TM"/>
</dbReference>
<feature type="transmembrane region" description="Helical" evidence="11">
    <location>
        <begin position="573"/>
        <end position="592"/>
    </location>
</feature>
<dbReference type="NCBIfam" id="NF009290">
    <property type="entry name" value="PRK12650.1"/>
    <property type="match status" value="1"/>
</dbReference>
<dbReference type="OrthoDB" id="9811798at2"/>
<feature type="transmembrane region" description="Helical" evidence="11">
    <location>
        <begin position="71"/>
        <end position="96"/>
    </location>
</feature>
<dbReference type="KEGG" id="cef:CE0226"/>
<feature type="transmembrane region" description="Helical" evidence="11">
    <location>
        <begin position="30"/>
        <end position="51"/>
    </location>
</feature>
<feature type="transmembrane region" description="Helical" evidence="11">
    <location>
        <begin position="407"/>
        <end position="432"/>
    </location>
</feature>
<evidence type="ECO:0000256" key="9">
    <source>
        <dbReference type="RuleBase" id="RU000320"/>
    </source>
</evidence>
<feature type="transmembrane region" description="Helical" evidence="11">
    <location>
        <begin position="458"/>
        <end position="479"/>
    </location>
</feature>
<evidence type="ECO:0000256" key="5">
    <source>
        <dbReference type="ARBA" id="ARBA00022692"/>
    </source>
</evidence>
<feature type="transmembrane region" description="Helical" evidence="11">
    <location>
        <begin position="657"/>
        <end position="675"/>
    </location>
</feature>
<evidence type="ECO:0000256" key="11">
    <source>
        <dbReference type="SAM" id="Phobius"/>
    </source>
</evidence>
<feature type="transmembrane region" description="Helical" evidence="11">
    <location>
        <begin position="604"/>
        <end position="621"/>
    </location>
</feature>
<dbReference type="InterPro" id="IPR050616">
    <property type="entry name" value="CPA3_Na-H_Antiporter_A"/>
</dbReference>
<accession>Q8FTZ6</accession>
<dbReference type="GO" id="GO:0005886">
    <property type="term" value="C:plasma membrane"/>
    <property type="evidence" value="ECO:0007669"/>
    <property type="project" value="UniProtKB-SubCell"/>
</dbReference>
<keyword evidence="8 11" id="KW-0472">Membrane</keyword>
<feature type="domain" description="NADH:quinone oxidoreductase/Mrp antiporter transmembrane" evidence="12">
    <location>
        <begin position="127"/>
        <end position="412"/>
    </location>
</feature>
<evidence type="ECO:0000256" key="6">
    <source>
        <dbReference type="ARBA" id="ARBA00022989"/>
    </source>
</evidence>
<dbReference type="GO" id="GO:0006811">
    <property type="term" value="P:monoatomic ion transport"/>
    <property type="evidence" value="ECO:0007669"/>
    <property type="project" value="UniProtKB-KW"/>
</dbReference>
<feature type="transmembrane region" description="Helical" evidence="11">
    <location>
        <begin position="159"/>
        <end position="181"/>
    </location>
</feature>
<keyword evidence="5 9" id="KW-0812">Transmembrane</keyword>
<feature type="domain" description="MrpA C-terminal/MbhD" evidence="15">
    <location>
        <begin position="612"/>
        <end position="675"/>
    </location>
</feature>
<dbReference type="Proteomes" id="UP000001409">
    <property type="component" value="Chromosome"/>
</dbReference>
<keyword evidence="2" id="KW-0813">Transport</keyword>
<protein>
    <submittedName>
        <fullName evidence="17">Putative NADH ubiquinone oxidoreductase chain 5</fullName>
    </submittedName>
</protein>
<feature type="transmembrane region" description="Helical" evidence="11">
    <location>
        <begin position="892"/>
        <end position="914"/>
    </location>
</feature>
<feature type="transmembrane region" description="Helical" evidence="11">
    <location>
        <begin position="6"/>
        <end position="23"/>
    </location>
</feature>
<feature type="transmembrane region" description="Helical" evidence="11">
    <location>
        <begin position="201"/>
        <end position="220"/>
    </location>
</feature>
<evidence type="ECO:0000259" key="14">
    <source>
        <dbReference type="Pfam" id="PF04039"/>
    </source>
</evidence>
<feature type="domain" description="Na+/H+ antiporter MnhB subunit-related protein" evidence="14">
    <location>
        <begin position="793"/>
        <end position="908"/>
    </location>
</feature>
<dbReference type="RefSeq" id="WP_011074881.1">
    <property type="nucleotide sequence ID" value="NC_004369.1"/>
</dbReference>
<feature type="transmembrane region" description="Helical" evidence="11">
    <location>
        <begin position="819"/>
        <end position="838"/>
    </location>
</feature>
<keyword evidence="7" id="KW-0406">Ion transport</keyword>
<feature type="region of interest" description="Disordered" evidence="10">
    <location>
        <begin position="920"/>
        <end position="949"/>
    </location>
</feature>
<dbReference type="InterPro" id="IPR046806">
    <property type="entry name" value="MrpA_C/MbhE"/>
</dbReference>
<dbReference type="HOGENOM" id="CLU_007100_2_0_11"/>